<dbReference type="RefSeq" id="WP_067328763.1">
    <property type="nucleotide sequence ID" value="NZ_LNKT01000001.1"/>
</dbReference>
<dbReference type="InterPro" id="IPR006311">
    <property type="entry name" value="TAT_signal"/>
</dbReference>
<dbReference type="InterPro" id="IPR032466">
    <property type="entry name" value="Metal_Hydrolase"/>
</dbReference>
<dbReference type="EMBL" id="LNKT01000001">
    <property type="protein sequence ID" value="KYJ87705.1"/>
    <property type="molecule type" value="Genomic_DNA"/>
</dbReference>
<reference evidence="4 5" key="1">
    <citation type="submission" date="2015-11" db="EMBL/GenBank/DDBJ databases">
        <title>Draft genome of Sulfurovum riftiae 1812E, a member of the Epsilonproteobacteria isolated from the tube of the deep-sea hydrothermal vent tubewom Riftia pachyptila.</title>
        <authorList>
            <person name="Vetriani C."/>
            <person name="Giovannelli D."/>
        </authorList>
    </citation>
    <scope>NUCLEOTIDE SEQUENCE [LARGE SCALE GENOMIC DNA]</scope>
    <source>
        <strain evidence="4 5">1812E</strain>
    </source>
</reference>
<comment type="caution">
    <text evidence="4">The sequence shown here is derived from an EMBL/GenBank/DDBJ whole genome shotgun (WGS) entry which is preliminary data.</text>
</comment>
<feature type="domain" description="Amidohydrolase-related" evidence="3">
    <location>
        <begin position="135"/>
        <end position="340"/>
    </location>
</feature>
<evidence type="ECO:0000313" key="4">
    <source>
        <dbReference type="EMBL" id="KYJ87705.1"/>
    </source>
</evidence>
<gene>
    <name evidence="4" type="ORF">AS592_11475</name>
</gene>
<dbReference type="InterPro" id="IPR032465">
    <property type="entry name" value="ACMSD"/>
</dbReference>
<evidence type="ECO:0000256" key="1">
    <source>
        <dbReference type="ARBA" id="ARBA00023239"/>
    </source>
</evidence>
<feature type="chain" id="PRO_5007578592" description="Amidohydrolase-related domain-containing protein" evidence="2">
    <location>
        <begin position="35"/>
        <end position="342"/>
    </location>
</feature>
<keyword evidence="5" id="KW-1185">Reference proteome</keyword>
<dbReference type="GO" id="GO:0016831">
    <property type="term" value="F:carboxy-lyase activity"/>
    <property type="evidence" value="ECO:0007669"/>
    <property type="project" value="InterPro"/>
</dbReference>
<accession>A0A151CJK2</accession>
<dbReference type="PANTHER" id="PTHR21240">
    <property type="entry name" value="2-AMINO-3-CARBOXYLMUCONATE-6-SEMIALDEHYDE DECARBOXYLASE"/>
    <property type="match status" value="1"/>
</dbReference>
<keyword evidence="1" id="KW-0456">Lyase</keyword>
<organism evidence="4 5">
    <name type="scientific">Sulfurovum riftiae</name>
    <dbReference type="NCBI Taxonomy" id="1630136"/>
    <lineage>
        <taxon>Bacteria</taxon>
        <taxon>Pseudomonadati</taxon>
        <taxon>Campylobacterota</taxon>
        <taxon>Epsilonproteobacteria</taxon>
        <taxon>Campylobacterales</taxon>
        <taxon>Sulfurovaceae</taxon>
        <taxon>Sulfurovum</taxon>
    </lineage>
</organism>
<dbReference type="Proteomes" id="UP000075359">
    <property type="component" value="Unassembled WGS sequence"/>
</dbReference>
<dbReference type="STRING" id="1630136.AS592_11475"/>
<dbReference type="Gene3D" id="3.20.20.140">
    <property type="entry name" value="Metal-dependent hydrolases"/>
    <property type="match status" value="1"/>
</dbReference>
<evidence type="ECO:0000313" key="5">
    <source>
        <dbReference type="Proteomes" id="UP000075359"/>
    </source>
</evidence>
<proteinExistence type="predicted"/>
<dbReference type="Pfam" id="PF04909">
    <property type="entry name" value="Amidohydro_2"/>
    <property type="match status" value="1"/>
</dbReference>
<sequence>MQNENEKMDRRDFMKSSALAAAGAVAAVSTAASAAEEKEVDLIKENKFKVIDFRCRPPLKSFGGLFKMRIGMFEKRPNVLANPATFGKAPASVQAFAAGKKEAMDLWWKEIDECGIEAVVVAGRYMEGQPEMSMDTDNLLEYEGKYKDRFYGIAPINIDQPIKKALEKLEKDLKGPIRGCTIEPGYRVVGGPTTLDNPEFFPLYELIQKSGKFLQVQTGAFANPMNWNEPNEIWRMDNVMRQFPKLKLILGHGGYPRITEALALALKWPSVTLSADVYTFWPGGQIYQQNIEMLQDQFVYGSAYPFGNFKETLEQALALPLSDQVFEKYLYHNSRKLLGLES</sequence>
<name>A0A151CJK2_9BACT</name>
<evidence type="ECO:0000259" key="3">
    <source>
        <dbReference type="Pfam" id="PF04909"/>
    </source>
</evidence>
<dbReference type="OrthoDB" id="9799024at2"/>
<dbReference type="InterPro" id="IPR006680">
    <property type="entry name" value="Amidohydro-rel"/>
</dbReference>
<keyword evidence="2" id="KW-0732">Signal</keyword>
<dbReference type="PANTHER" id="PTHR21240:SF19">
    <property type="entry name" value="CATALYTIC_ HYDROLASE"/>
    <property type="match status" value="1"/>
</dbReference>
<dbReference type="AlphaFoldDB" id="A0A151CJK2"/>
<protein>
    <recommendedName>
        <fullName evidence="3">Amidohydrolase-related domain-containing protein</fullName>
    </recommendedName>
</protein>
<dbReference type="PROSITE" id="PS51318">
    <property type="entry name" value="TAT"/>
    <property type="match status" value="1"/>
</dbReference>
<evidence type="ECO:0000256" key="2">
    <source>
        <dbReference type="SAM" id="SignalP"/>
    </source>
</evidence>
<dbReference type="SUPFAM" id="SSF51556">
    <property type="entry name" value="Metallo-dependent hydrolases"/>
    <property type="match status" value="1"/>
</dbReference>
<dbReference type="GO" id="GO:0016787">
    <property type="term" value="F:hydrolase activity"/>
    <property type="evidence" value="ECO:0007669"/>
    <property type="project" value="InterPro"/>
</dbReference>
<feature type="signal peptide" evidence="2">
    <location>
        <begin position="1"/>
        <end position="34"/>
    </location>
</feature>